<dbReference type="EMBL" id="JAPFFI010000014">
    <property type="protein sequence ID" value="KAJ6365943.1"/>
    <property type="molecule type" value="Genomic_DNA"/>
</dbReference>
<accession>A0ABQ9AY74</accession>
<proteinExistence type="predicted"/>
<protein>
    <submittedName>
        <fullName evidence="1">Uncharacterized protein</fullName>
    </submittedName>
</protein>
<name>A0ABQ9AY74_9ROSI</name>
<dbReference type="Proteomes" id="UP001141253">
    <property type="component" value="Chromosome 7"/>
</dbReference>
<organism evidence="1 2">
    <name type="scientific">Salix suchowensis</name>
    <dbReference type="NCBI Taxonomy" id="1278906"/>
    <lineage>
        <taxon>Eukaryota</taxon>
        <taxon>Viridiplantae</taxon>
        <taxon>Streptophyta</taxon>
        <taxon>Embryophyta</taxon>
        <taxon>Tracheophyta</taxon>
        <taxon>Spermatophyta</taxon>
        <taxon>Magnoliopsida</taxon>
        <taxon>eudicotyledons</taxon>
        <taxon>Gunneridae</taxon>
        <taxon>Pentapetalae</taxon>
        <taxon>rosids</taxon>
        <taxon>fabids</taxon>
        <taxon>Malpighiales</taxon>
        <taxon>Salicaceae</taxon>
        <taxon>Saliceae</taxon>
        <taxon>Salix</taxon>
    </lineage>
</organism>
<keyword evidence="2" id="KW-1185">Reference proteome</keyword>
<sequence>MRELTRQKRQWRVMATHRHCSYTSNLEFTLDESLVMNSNYFLHKLIKYLLSYINLKLFKYY</sequence>
<gene>
    <name evidence="1" type="ORF">OIU77_002499</name>
</gene>
<reference evidence="1" key="2">
    <citation type="journal article" date="2023" name="Int. J. Mol. Sci.">
        <title>De Novo Assembly and Annotation of 11 Diverse Shrub Willow (Salix) Genomes Reveals Novel Gene Organization in Sex-Linked Regions.</title>
        <authorList>
            <person name="Hyden B."/>
            <person name="Feng K."/>
            <person name="Yates T.B."/>
            <person name="Jawdy S."/>
            <person name="Cereghino C."/>
            <person name="Smart L.B."/>
            <person name="Muchero W."/>
        </authorList>
    </citation>
    <scope>NUCLEOTIDE SEQUENCE</scope>
    <source>
        <tissue evidence="1">Shoot tip</tissue>
    </source>
</reference>
<comment type="caution">
    <text evidence="1">The sequence shown here is derived from an EMBL/GenBank/DDBJ whole genome shotgun (WGS) entry which is preliminary data.</text>
</comment>
<evidence type="ECO:0000313" key="1">
    <source>
        <dbReference type="EMBL" id="KAJ6365943.1"/>
    </source>
</evidence>
<evidence type="ECO:0000313" key="2">
    <source>
        <dbReference type="Proteomes" id="UP001141253"/>
    </source>
</evidence>
<reference evidence="1" key="1">
    <citation type="submission" date="2022-10" db="EMBL/GenBank/DDBJ databases">
        <authorList>
            <person name="Hyden B.L."/>
            <person name="Feng K."/>
            <person name="Yates T."/>
            <person name="Jawdy S."/>
            <person name="Smart L.B."/>
            <person name="Muchero W."/>
        </authorList>
    </citation>
    <scope>NUCLEOTIDE SEQUENCE</scope>
    <source>
        <tissue evidence="1">Shoot tip</tissue>
    </source>
</reference>